<evidence type="ECO:0000313" key="4">
    <source>
        <dbReference type="Proteomes" id="UP000054564"/>
    </source>
</evidence>
<organism evidence="3 4">
    <name type="scientific">Puccinia striiformis f. sp. tritici PST-78</name>
    <dbReference type="NCBI Taxonomy" id="1165861"/>
    <lineage>
        <taxon>Eukaryota</taxon>
        <taxon>Fungi</taxon>
        <taxon>Dikarya</taxon>
        <taxon>Basidiomycota</taxon>
        <taxon>Pucciniomycotina</taxon>
        <taxon>Pucciniomycetes</taxon>
        <taxon>Pucciniales</taxon>
        <taxon>Pucciniaceae</taxon>
        <taxon>Puccinia</taxon>
    </lineage>
</organism>
<keyword evidence="1" id="KW-0472">Membrane</keyword>
<dbReference type="OrthoDB" id="10282132at2759"/>
<gene>
    <name evidence="3" type="ORF">PSTG_12720</name>
</gene>
<dbReference type="EMBL" id="AJIL01000127">
    <property type="protein sequence ID" value="KNE93917.1"/>
    <property type="molecule type" value="Genomic_DNA"/>
</dbReference>
<name>A0A0L0V3R2_9BASI</name>
<sequence>MNTSLILILVISQYLVMGMHPSDEELASLGQESSNGYRDGIMDSPSPPRMIELLPVDEVSIVMPPYHDVSSYNKMIGEYNPKHNIPPPENRAISPYPTERRNARDMAITRTRDGDDMCTTGCVVKCGIFWVVVAIVVVVLLMKVFFPSADQGSGYQATSIQSSPRRGL</sequence>
<comment type="caution">
    <text evidence="3">The sequence shown here is derived from an EMBL/GenBank/DDBJ whole genome shotgun (WGS) entry which is preliminary data.</text>
</comment>
<keyword evidence="1" id="KW-1133">Transmembrane helix</keyword>
<proteinExistence type="predicted"/>
<feature type="transmembrane region" description="Helical" evidence="1">
    <location>
        <begin position="127"/>
        <end position="146"/>
    </location>
</feature>
<keyword evidence="1" id="KW-0812">Transmembrane</keyword>
<protein>
    <submittedName>
        <fullName evidence="3">Uncharacterized protein</fullName>
    </submittedName>
</protein>
<feature type="signal peptide" evidence="2">
    <location>
        <begin position="1"/>
        <end position="18"/>
    </location>
</feature>
<evidence type="ECO:0000256" key="2">
    <source>
        <dbReference type="SAM" id="SignalP"/>
    </source>
</evidence>
<reference evidence="4" key="1">
    <citation type="submission" date="2014-03" db="EMBL/GenBank/DDBJ databases">
        <title>The Genome Sequence of Puccinia striiformis f. sp. tritici PST-78.</title>
        <authorList>
            <consortium name="The Broad Institute Genome Sequencing Platform"/>
            <person name="Cuomo C."/>
            <person name="Hulbert S."/>
            <person name="Chen X."/>
            <person name="Walker B."/>
            <person name="Young S.K."/>
            <person name="Zeng Q."/>
            <person name="Gargeya S."/>
            <person name="Fitzgerald M."/>
            <person name="Haas B."/>
            <person name="Abouelleil A."/>
            <person name="Alvarado L."/>
            <person name="Arachchi H.M."/>
            <person name="Berlin A.M."/>
            <person name="Chapman S.B."/>
            <person name="Goldberg J."/>
            <person name="Griggs A."/>
            <person name="Gujja S."/>
            <person name="Hansen M."/>
            <person name="Howarth C."/>
            <person name="Imamovic A."/>
            <person name="Larimer J."/>
            <person name="McCowan C."/>
            <person name="Montmayeur A."/>
            <person name="Murphy C."/>
            <person name="Neiman D."/>
            <person name="Pearson M."/>
            <person name="Priest M."/>
            <person name="Roberts A."/>
            <person name="Saif S."/>
            <person name="Shea T."/>
            <person name="Sisk P."/>
            <person name="Sykes S."/>
            <person name="Wortman J."/>
            <person name="Nusbaum C."/>
            <person name="Birren B."/>
        </authorList>
    </citation>
    <scope>NUCLEOTIDE SEQUENCE [LARGE SCALE GENOMIC DNA]</scope>
    <source>
        <strain evidence="4">race PST-78</strain>
    </source>
</reference>
<evidence type="ECO:0000313" key="3">
    <source>
        <dbReference type="EMBL" id="KNE93917.1"/>
    </source>
</evidence>
<keyword evidence="4" id="KW-1185">Reference proteome</keyword>
<feature type="chain" id="PRO_5005549385" evidence="2">
    <location>
        <begin position="19"/>
        <end position="168"/>
    </location>
</feature>
<dbReference type="Proteomes" id="UP000054564">
    <property type="component" value="Unassembled WGS sequence"/>
</dbReference>
<dbReference type="AlphaFoldDB" id="A0A0L0V3R2"/>
<evidence type="ECO:0000256" key="1">
    <source>
        <dbReference type="SAM" id="Phobius"/>
    </source>
</evidence>
<accession>A0A0L0V3R2</accession>
<keyword evidence="2" id="KW-0732">Signal</keyword>